<protein>
    <submittedName>
        <fullName evidence="5">MarR family transcriptional regulator</fullName>
    </submittedName>
</protein>
<dbReference type="GO" id="GO:0003677">
    <property type="term" value="F:DNA binding"/>
    <property type="evidence" value="ECO:0007669"/>
    <property type="project" value="UniProtKB-KW"/>
</dbReference>
<sequence>MTPTVLDRLLLISELFQKDMARAFDGTPLTPARTRVLWVLAATGPSTQQALAGALEVSARNITGLVDALEEAGYVRRTPHPTDRRATIVELTERAADVMAGMQRDHAELSSTLIEAVAPSDRAGFERGLDAIAVRLAELIAEDEARRAAGGNTERTAS</sequence>
<dbReference type="PRINTS" id="PR00598">
    <property type="entry name" value="HTHMARR"/>
</dbReference>
<dbReference type="Gene3D" id="1.10.10.10">
    <property type="entry name" value="Winged helix-like DNA-binding domain superfamily/Winged helix DNA-binding domain"/>
    <property type="match status" value="1"/>
</dbReference>
<dbReference type="AlphaFoldDB" id="A0AAU7W2T2"/>
<proteinExistence type="predicted"/>
<dbReference type="SUPFAM" id="SSF46785">
    <property type="entry name" value="Winged helix' DNA-binding domain"/>
    <property type="match status" value="1"/>
</dbReference>
<gene>
    <name evidence="5" type="ORF">ABIQ69_09770</name>
</gene>
<evidence type="ECO:0000313" key="5">
    <source>
        <dbReference type="EMBL" id="XBX80907.1"/>
    </source>
</evidence>
<dbReference type="PANTHER" id="PTHR42756:SF1">
    <property type="entry name" value="TRANSCRIPTIONAL REPRESSOR OF EMRAB OPERON"/>
    <property type="match status" value="1"/>
</dbReference>
<dbReference type="PROSITE" id="PS50995">
    <property type="entry name" value="HTH_MARR_2"/>
    <property type="match status" value="1"/>
</dbReference>
<dbReference type="InterPro" id="IPR036388">
    <property type="entry name" value="WH-like_DNA-bd_sf"/>
</dbReference>
<dbReference type="PROSITE" id="PS01117">
    <property type="entry name" value="HTH_MARR_1"/>
    <property type="match status" value="1"/>
</dbReference>
<reference evidence="5" key="1">
    <citation type="submission" date="2024-05" db="EMBL/GenBank/DDBJ databases">
        <authorList>
            <person name="Yu L."/>
        </authorList>
    </citation>
    <scope>NUCLEOTIDE SEQUENCE</scope>
    <source>
        <strain evidence="5">G08B096</strain>
    </source>
</reference>
<dbReference type="PANTHER" id="PTHR42756">
    <property type="entry name" value="TRANSCRIPTIONAL REGULATOR, MARR"/>
    <property type="match status" value="1"/>
</dbReference>
<keyword evidence="1" id="KW-0805">Transcription regulation</keyword>
<dbReference type="EMBL" id="CP158374">
    <property type="protein sequence ID" value="XBX80907.1"/>
    <property type="molecule type" value="Genomic_DNA"/>
</dbReference>
<dbReference type="InterPro" id="IPR023187">
    <property type="entry name" value="Tscrpt_reg_MarR-type_CS"/>
</dbReference>
<keyword evidence="2" id="KW-0238">DNA-binding</keyword>
<dbReference type="InterPro" id="IPR036390">
    <property type="entry name" value="WH_DNA-bd_sf"/>
</dbReference>
<organism evidence="5">
    <name type="scientific">Agromyces sp. G08B096</name>
    <dbReference type="NCBI Taxonomy" id="3156399"/>
    <lineage>
        <taxon>Bacteria</taxon>
        <taxon>Bacillati</taxon>
        <taxon>Actinomycetota</taxon>
        <taxon>Actinomycetes</taxon>
        <taxon>Micrococcales</taxon>
        <taxon>Microbacteriaceae</taxon>
        <taxon>Agromyces</taxon>
    </lineage>
</organism>
<dbReference type="Pfam" id="PF01047">
    <property type="entry name" value="MarR"/>
    <property type="match status" value="1"/>
</dbReference>
<accession>A0AAU7W2T2</accession>
<evidence type="ECO:0000256" key="3">
    <source>
        <dbReference type="ARBA" id="ARBA00023163"/>
    </source>
</evidence>
<name>A0AAU7W2T2_9MICO</name>
<evidence type="ECO:0000256" key="1">
    <source>
        <dbReference type="ARBA" id="ARBA00023015"/>
    </source>
</evidence>
<feature type="domain" description="HTH marR-type" evidence="4">
    <location>
        <begin position="2"/>
        <end position="134"/>
    </location>
</feature>
<dbReference type="SMART" id="SM00347">
    <property type="entry name" value="HTH_MARR"/>
    <property type="match status" value="1"/>
</dbReference>
<dbReference type="GO" id="GO:0003700">
    <property type="term" value="F:DNA-binding transcription factor activity"/>
    <property type="evidence" value="ECO:0007669"/>
    <property type="project" value="InterPro"/>
</dbReference>
<evidence type="ECO:0000256" key="2">
    <source>
        <dbReference type="ARBA" id="ARBA00023125"/>
    </source>
</evidence>
<evidence type="ECO:0000259" key="4">
    <source>
        <dbReference type="PROSITE" id="PS50995"/>
    </source>
</evidence>
<keyword evidence="3" id="KW-0804">Transcription</keyword>
<dbReference type="RefSeq" id="WP_350346933.1">
    <property type="nucleotide sequence ID" value="NZ_CP158374.1"/>
</dbReference>
<dbReference type="InterPro" id="IPR000835">
    <property type="entry name" value="HTH_MarR-typ"/>
</dbReference>